<keyword evidence="1" id="KW-0472">Membrane</keyword>
<sequence>MKFFLDECVSPRIVSTLAGIYKDHTFVSSTELELVSTKDTDLFPILAEQAFDAIITEDKNQLTTPKELRGLYDNGIRWMGYKGVHGVGGLPWIAMLTGTLVSGLVLALENWGDESRGFKFHHGGRQSRQHFTVFEVDTTHWRARPVKLAA</sequence>
<organism evidence="3 4">
    <name type="scientific">Pseudarthrobacter equi</name>
    <dbReference type="NCBI Taxonomy" id="728066"/>
    <lineage>
        <taxon>Bacteria</taxon>
        <taxon>Bacillati</taxon>
        <taxon>Actinomycetota</taxon>
        <taxon>Actinomycetes</taxon>
        <taxon>Micrococcales</taxon>
        <taxon>Micrococcaceae</taxon>
        <taxon>Pseudarthrobacter</taxon>
    </lineage>
</organism>
<gene>
    <name evidence="3" type="ORF">SAMN04489743_3796</name>
</gene>
<feature type="domain" description="VapC45 PIN like" evidence="2">
    <location>
        <begin position="1"/>
        <end position="77"/>
    </location>
</feature>
<evidence type="ECO:0000313" key="3">
    <source>
        <dbReference type="EMBL" id="SDT59184.1"/>
    </source>
</evidence>
<reference evidence="4" key="1">
    <citation type="submission" date="2016-10" db="EMBL/GenBank/DDBJ databases">
        <authorList>
            <person name="Varghese N."/>
            <person name="Submissions S."/>
        </authorList>
    </citation>
    <scope>NUCLEOTIDE SEQUENCE [LARGE SCALE GENOMIC DNA]</scope>
    <source>
        <strain evidence="4">IMMIB L-1606</strain>
    </source>
</reference>
<dbReference type="OrthoDB" id="3699343at2"/>
<keyword evidence="1" id="KW-1133">Transmembrane helix</keyword>
<name>A0A1H2BM29_9MICC</name>
<dbReference type="RefSeq" id="WP_091723267.1">
    <property type="nucleotide sequence ID" value="NZ_LT629779.1"/>
</dbReference>
<feature type="transmembrane region" description="Helical" evidence="1">
    <location>
        <begin position="89"/>
        <end position="108"/>
    </location>
</feature>
<evidence type="ECO:0000313" key="4">
    <source>
        <dbReference type="Proteomes" id="UP000198751"/>
    </source>
</evidence>
<evidence type="ECO:0000259" key="2">
    <source>
        <dbReference type="Pfam" id="PF18478"/>
    </source>
</evidence>
<proteinExistence type="predicted"/>
<dbReference type="EMBL" id="LT629779">
    <property type="protein sequence ID" value="SDT59184.1"/>
    <property type="molecule type" value="Genomic_DNA"/>
</dbReference>
<accession>A0A1H2BM29</accession>
<keyword evidence="1" id="KW-0812">Transmembrane</keyword>
<dbReference type="Proteomes" id="UP000198751">
    <property type="component" value="Chromosome I"/>
</dbReference>
<evidence type="ECO:0000256" key="1">
    <source>
        <dbReference type="SAM" id="Phobius"/>
    </source>
</evidence>
<keyword evidence="4" id="KW-1185">Reference proteome</keyword>
<dbReference type="AlphaFoldDB" id="A0A1H2BM29"/>
<protein>
    <recommendedName>
        <fullName evidence="2">VapC45 PIN like domain-containing protein</fullName>
    </recommendedName>
</protein>
<dbReference type="InterPro" id="IPR041375">
    <property type="entry name" value="VapC45_PIN-like"/>
</dbReference>
<dbReference type="Pfam" id="PF18478">
    <property type="entry name" value="PIN_10"/>
    <property type="match status" value="1"/>
</dbReference>